<dbReference type="InterPro" id="IPR012337">
    <property type="entry name" value="RNaseH-like_sf"/>
</dbReference>
<proteinExistence type="predicted"/>
<dbReference type="Gene3D" id="3.30.420.10">
    <property type="entry name" value="Ribonuclease H-like superfamily/Ribonuclease H"/>
    <property type="match status" value="1"/>
</dbReference>
<dbReference type="Pfam" id="PF13456">
    <property type="entry name" value="RVT_3"/>
    <property type="match status" value="1"/>
</dbReference>
<name>A0A6C0JBA8_9ZZZZ</name>
<dbReference type="PANTHER" id="PTHR47723:SF23">
    <property type="entry name" value="REVERSE TRANSCRIPTASE-LIKE PROTEIN"/>
    <property type="match status" value="1"/>
</dbReference>
<dbReference type="EMBL" id="MN740367">
    <property type="protein sequence ID" value="QHU02939.1"/>
    <property type="molecule type" value="Genomic_DNA"/>
</dbReference>
<protein>
    <recommendedName>
        <fullName evidence="1">RNase H type-1 domain-containing protein</fullName>
    </recommendedName>
</protein>
<dbReference type="CDD" id="cd09279">
    <property type="entry name" value="RNase_HI_like"/>
    <property type="match status" value="1"/>
</dbReference>
<dbReference type="InterPro" id="IPR053151">
    <property type="entry name" value="RNase_H-like"/>
</dbReference>
<dbReference type="GO" id="GO:0003676">
    <property type="term" value="F:nucleic acid binding"/>
    <property type="evidence" value="ECO:0007669"/>
    <property type="project" value="InterPro"/>
</dbReference>
<feature type="domain" description="RNase H type-1" evidence="1">
    <location>
        <begin position="34"/>
        <end position="165"/>
    </location>
</feature>
<dbReference type="PANTHER" id="PTHR47723">
    <property type="entry name" value="OS05G0353850 PROTEIN"/>
    <property type="match status" value="1"/>
</dbReference>
<dbReference type="GO" id="GO:0004523">
    <property type="term" value="F:RNA-DNA hybrid ribonuclease activity"/>
    <property type="evidence" value="ECO:0007669"/>
    <property type="project" value="InterPro"/>
</dbReference>
<evidence type="ECO:0000259" key="1">
    <source>
        <dbReference type="PROSITE" id="PS50879"/>
    </source>
</evidence>
<dbReference type="PROSITE" id="PS50879">
    <property type="entry name" value="RNASE_H_1"/>
    <property type="match status" value="1"/>
</dbReference>
<organism evidence="2">
    <name type="scientific">viral metagenome</name>
    <dbReference type="NCBI Taxonomy" id="1070528"/>
    <lineage>
        <taxon>unclassified sequences</taxon>
        <taxon>metagenomes</taxon>
        <taxon>organismal metagenomes</taxon>
    </lineage>
</organism>
<dbReference type="InterPro" id="IPR036397">
    <property type="entry name" value="RNaseH_sf"/>
</dbReference>
<dbReference type="SUPFAM" id="SSF53098">
    <property type="entry name" value="Ribonuclease H-like"/>
    <property type="match status" value="1"/>
</dbReference>
<sequence length="167" mass="19033">MLKKRKLIIVPVFSKNKKNNCRKNSKICVIPIVNNKIYTIMFDGGSRGNPGNSGCGFVIYDSENNEIDHGYKNIGFNTNNVAEYTALYLALILARKKEYNNIIIKGDSMLVINQLKGVWKVKNANLKKIYDNIKNILKNIASYKLLHVKRNLNKRADQLANIAMDEK</sequence>
<reference evidence="2" key="1">
    <citation type="journal article" date="2020" name="Nature">
        <title>Giant virus diversity and host interactions through global metagenomics.</title>
        <authorList>
            <person name="Schulz F."/>
            <person name="Roux S."/>
            <person name="Paez-Espino D."/>
            <person name="Jungbluth S."/>
            <person name="Walsh D.A."/>
            <person name="Denef V.J."/>
            <person name="McMahon K.D."/>
            <person name="Konstantinidis K.T."/>
            <person name="Eloe-Fadrosh E.A."/>
            <person name="Kyrpides N.C."/>
            <person name="Woyke T."/>
        </authorList>
    </citation>
    <scope>NUCLEOTIDE SEQUENCE</scope>
    <source>
        <strain evidence="2">GVMAG-M-3300025890-48</strain>
    </source>
</reference>
<dbReference type="AlphaFoldDB" id="A0A6C0JBA8"/>
<evidence type="ECO:0000313" key="2">
    <source>
        <dbReference type="EMBL" id="QHU02939.1"/>
    </source>
</evidence>
<dbReference type="InterPro" id="IPR002156">
    <property type="entry name" value="RNaseH_domain"/>
</dbReference>
<accession>A0A6C0JBA8</accession>
<dbReference type="FunFam" id="3.30.420.10:FF:000076">
    <property type="entry name" value="RBR-type E3 ubiquitin transferase"/>
    <property type="match status" value="1"/>
</dbReference>